<dbReference type="EMBL" id="SATR01000021">
    <property type="protein sequence ID" value="TFH90926.1"/>
    <property type="molecule type" value="Genomic_DNA"/>
</dbReference>
<keyword evidence="3" id="KW-1185">Reference proteome</keyword>
<comment type="caution">
    <text evidence="2">The sequence shown here is derived from an EMBL/GenBank/DDBJ whole genome shotgun (WGS) entry which is preliminary data.</text>
</comment>
<evidence type="ECO:0000313" key="3">
    <source>
        <dbReference type="Proteomes" id="UP000297753"/>
    </source>
</evidence>
<feature type="signal peptide" evidence="1">
    <location>
        <begin position="1"/>
        <end position="22"/>
    </location>
</feature>
<dbReference type="Pfam" id="PF11383">
    <property type="entry name" value="DUF3187"/>
    <property type="match status" value="1"/>
</dbReference>
<evidence type="ECO:0000256" key="1">
    <source>
        <dbReference type="SAM" id="SignalP"/>
    </source>
</evidence>
<evidence type="ECO:0000313" key="2">
    <source>
        <dbReference type="EMBL" id="TFH90926.1"/>
    </source>
</evidence>
<protein>
    <submittedName>
        <fullName evidence="2">DUF3187 family protein</fullName>
    </submittedName>
</protein>
<organism evidence="2 3">
    <name type="scientific">Vibrio ouci</name>
    <dbReference type="NCBI Taxonomy" id="2499078"/>
    <lineage>
        <taxon>Bacteria</taxon>
        <taxon>Pseudomonadati</taxon>
        <taxon>Pseudomonadota</taxon>
        <taxon>Gammaproteobacteria</taxon>
        <taxon>Vibrionales</taxon>
        <taxon>Vibrionaceae</taxon>
        <taxon>Vibrio</taxon>
    </lineage>
</organism>
<gene>
    <name evidence="2" type="ORF">ELS82_14455</name>
</gene>
<proteinExistence type="predicted"/>
<name>A0A4Y8WE49_9VIBR</name>
<accession>A0A4Y8WE49</accession>
<dbReference type="RefSeq" id="WP_134836105.1">
    <property type="nucleotide sequence ID" value="NZ_SATR01000021.1"/>
</dbReference>
<dbReference type="OrthoDB" id="5852241at2"/>
<dbReference type="InterPro" id="IPR021523">
    <property type="entry name" value="DUF3187"/>
</dbReference>
<keyword evidence="1" id="KW-0732">Signal</keyword>
<dbReference type="AlphaFoldDB" id="A0A4Y8WE49"/>
<reference evidence="2 3" key="1">
    <citation type="submission" date="2019-01" db="EMBL/GenBank/DDBJ databases">
        <title>Vibrio BEI176 sp. nov, a marine bacterium isolated from China: eastern marignal seas.</title>
        <authorList>
            <person name="Li B."/>
        </authorList>
    </citation>
    <scope>NUCLEOTIDE SEQUENCE [LARGE SCALE GENOMIC DNA]</scope>
    <source>
        <strain evidence="2 3">BEI176</strain>
    </source>
</reference>
<dbReference type="Proteomes" id="UP000297753">
    <property type="component" value="Unassembled WGS sequence"/>
</dbReference>
<sequence length="326" mass="37263">MRVYAGLFTAFASLLMPAKALSDDGFGPVQTYTQSPFHTNNLSPQLRSGFSMPNSNYEVYTAGVISSIWAVTDKYELDYYQNQIALGTKWQLSSNWQLDLHYRWNYAGNNHLDSPTKKFHEFFGLEQNGRDNVENHRFVIHMPEYGIQLEGFRGETLSHALTGYLQYQLYTLPHHGASLGLSLYYNDTSHGIFSSSDFEQALQVNYGYVRDAHSLDATAAITFRSTPTVFEQMPYRDRTWMVGASYRYQLYDRHTLIAQLVVLQGVTDDDGEFSEPSTEFTYGYRYTLKNTAVELTAVENMFNADNSTDIAFGIAFRYRFGADEAR</sequence>
<feature type="chain" id="PRO_5021323404" evidence="1">
    <location>
        <begin position="23"/>
        <end position="326"/>
    </location>
</feature>